<dbReference type="AlphaFoldDB" id="A0A3P3RHR8"/>
<accession>A0A3P3RHR8</accession>
<sequence>MFFVSVMKGNASMFSRRSFLKRVVVGSVGIGVVGRGLDRATAAPDQQSGSVWSQYKADAGQSARLPAGIGPTGGIQEAWTVSHDRIHDGVAVVNQTVYVGGKTLVALNAQNGTAQWSFEPALPDIDDPGEPLIPDVGSPAVIDGTVYANVWFGPYDGGTYDTAFIAVDANTGERQWRIDTGGASSRSFAPPTVTDDTVLTTMPQGEGYGDGRMVTALDLDGTLRWQTWLDNPYSGSLPVSENRVYIPTASGVRTLDLQTGSTVWTALPQVQFQPAAAPLVSDGTVFVAETAEPGVTFIALDAATGNEHWRTAYAPDARYSTGIGTVDNERVYLQMGAVDDDVIALDRADGSERWRAAIDQPDRKHVPTDGMARVGDLLYVGGAAVDPTDGSTVWKHPLPVAGYGRELSAVAGGRVYVGGQGLTALTGTTE</sequence>
<evidence type="ECO:0000313" key="3">
    <source>
        <dbReference type="Proteomes" id="UP000282322"/>
    </source>
</evidence>
<protein>
    <recommendedName>
        <fullName evidence="1">Pyrrolo-quinoline quinone repeat domain-containing protein</fullName>
    </recommendedName>
</protein>
<reference evidence="2 3" key="1">
    <citation type="submission" date="2018-11" db="EMBL/GenBank/DDBJ databases">
        <title>Taxonoimc description of Halomarina strain SPP-AMP-1.</title>
        <authorList>
            <person name="Pal Y."/>
            <person name="Srinivasana K."/>
            <person name="Verma A."/>
            <person name="Kumar P."/>
        </authorList>
    </citation>
    <scope>NUCLEOTIDE SEQUENCE [LARGE SCALE GENOMIC DNA]</scope>
    <source>
        <strain evidence="2 3">SPP-AMP-1</strain>
    </source>
</reference>
<dbReference type="PROSITE" id="PS51318">
    <property type="entry name" value="TAT"/>
    <property type="match status" value="1"/>
</dbReference>
<dbReference type="EMBL" id="RRCH01000008">
    <property type="protein sequence ID" value="RRJ32488.1"/>
    <property type="molecule type" value="Genomic_DNA"/>
</dbReference>
<feature type="domain" description="Pyrrolo-quinoline quinone repeat" evidence="1">
    <location>
        <begin position="214"/>
        <end position="364"/>
    </location>
</feature>
<dbReference type="InterPro" id="IPR015943">
    <property type="entry name" value="WD40/YVTN_repeat-like_dom_sf"/>
</dbReference>
<dbReference type="InterPro" id="IPR018391">
    <property type="entry name" value="PQQ_b-propeller_rpt"/>
</dbReference>
<keyword evidence="3" id="KW-1185">Reference proteome</keyword>
<dbReference type="InterPro" id="IPR002372">
    <property type="entry name" value="PQQ_rpt_dom"/>
</dbReference>
<dbReference type="Pfam" id="PF13360">
    <property type="entry name" value="PQQ_2"/>
    <property type="match status" value="2"/>
</dbReference>
<dbReference type="SUPFAM" id="SSF50998">
    <property type="entry name" value="Quinoprotein alcohol dehydrogenase-like"/>
    <property type="match status" value="2"/>
</dbReference>
<organism evidence="2 3">
    <name type="scientific">Halocatena pleomorpha</name>
    <dbReference type="NCBI Taxonomy" id="1785090"/>
    <lineage>
        <taxon>Archaea</taxon>
        <taxon>Methanobacteriati</taxon>
        <taxon>Methanobacteriota</taxon>
        <taxon>Stenosarchaea group</taxon>
        <taxon>Halobacteria</taxon>
        <taxon>Halobacteriales</taxon>
        <taxon>Natronomonadaceae</taxon>
        <taxon>Halocatena</taxon>
    </lineage>
</organism>
<name>A0A3P3RHR8_9EURY</name>
<comment type="caution">
    <text evidence="2">The sequence shown here is derived from an EMBL/GenBank/DDBJ whole genome shotgun (WGS) entry which is preliminary data.</text>
</comment>
<proteinExistence type="predicted"/>
<dbReference type="Proteomes" id="UP000282322">
    <property type="component" value="Unassembled WGS sequence"/>
</dbReference>
<dbReference type="Gene3D" id="2.130.10.10">
    <property type="entry name" value="YVTN repeat-like/Quinoprotein amine dehydrogenase"/>
    <property type="match status" value="2"/>
</dbReference>
<dbReference type="InterPro" id="IPR006311">
    <property type="entry name" value="TAT_signal"/>
</dbReference>
<gene>
    <name evidence="2" type="ORF">EIK79_04485</name>
</gene>
<feature type="domain" description="Pyrrolo-quinoline quinone repeat" evidence="1">
    <location>
        <begin position="76"/>
        <end position="205"/>
    </location>
</feature>
<evidence type="ECO:0000259" key="1">
    <source>
        <dbReference type="Pfam" id="PF13360"/>
    </source>
</evidence>
<dbReference type="SMART" id="SM00564">
    <property type="entry name" value="PQQ"/>
    <property type="match status" value="6"/>
</dbReference>
<dbReference type="InterPro" id="IPR011047">
    <property type="entry name" value="Quinoprotein_ADH-like_sf"/>
</dbReference>
<evidence type="ECO:0000313" key="2">
    <source>
        <dbReference type="EMBL" id="RRJ32488.1"/>
    </source>
</evidence>
<dbReference type="PANTHER" id="PTHR34512">
    <property type="entry name" value="CELL SURFACE PROTEIN"/>
    <property type="match status" value="1"/>
</dbReference>
<dbReference type="PANTHER" id="PTHR34512:SF30">
    <property type="entry name" value="OUTER MEMBRANE PROTEIN ASSEMBLY FACTOR BAMB"/>
    <property type="match status" value="1"/>
</dbReference>